<dbReference type="VEuPathDB" id="TriTrypDB:TcIL3000_10_4050"/>
<feature type="region of interest" description="Disordered" evidence="1">
    <location>
        <begin position="329"/>
        <end position="384"/>
    </location>
</feature>
<feature type="compositionally biased region" description="Polar residues" evidence="1">
    <location>
        <begin position="271"/>
        <end position="280"/>
    </location>
</feature>
<evidence type="ECO:0000256" key="1">
    <source>
        <dbReference type="SAM" id="MobiDB-lite"/>
    </source>
</evidence>
<feature type="compositionally biased region" description="Basic residues" evidence="1">
    <location>
        <begin position="285"/>
        <end position="294"/>
    </location>
</feature>
<proteinExistence type="predicted"/>
<protein>
    <submittedName>
        <fullName evidence="2">Uncharacterized protein</fullName>
    </submittedName>
</protein>
<feature type="compositionally biased region" description="Polar residues" evidence="1">
    <location>
        <begin position="172"/>
        <end position="183"/>
    </location>
</feature>
<reference evidence="2" key="1">
    <citation type="journal article" date="2012" name="Proc. Natl. Acad. Sci. U.S.A.">
        <title>Antigenic diversity is generated by distinct evolutionary mechanisms in African trypanosome species.</title>
        <authorList>
            <person name="Jackson A.P."/>
            <person name="Berry A."/>
            <person name="Aslett M."/>
            <person name="Allison H.C."/>
            <person name="Burton P."/>
            <person name="Vavrova-Anderson J."/>
            <person name="Brown R."/>
            <person name="Browne H."/>
            <person name="Corton N."/>
            <person name="Hauser H."/>
            <person name="Gamble J."/>
            <person name="Gilderthorp R."/>
            <person name="Marcello L."/>
            <person name="McQuillan J."/>
            <person name="Otto T.D."/>
            <person name="Quail M.A."/>
            <person name="Sanders M.J."/>
            <person name="van Tonder A."/>
            <person name="Ginger M.L."/>
            <person name="Field M.C."/>
            <person name="Barry J.D."/>
            <person name="Hertz-Fowler C."/>
            <person name="Berriman M."/>
        </authorList>
    </citation>
    <scope>NUCLEOTIDE SEQUENCE</scope>
    <source>
        <strain evidence="2">IL3000</strain>
    </source>
</reference>
<feature type="compositionally biased region" description="Basic and acidic residues" evidence="1">
    <location>
        <begin position="134"/>
        <end position="149"/>
    </location>
</feature>
<sequence>MSAAFTGGVPNIFSTPLTSFPPRQLFHVTGRPAEGAVGAGGTFTQEDRLLLHLLYQQQQAVQIQLQSMALSIQQLCMVVSGLSQVNIPDAKPEKDDINKASAGAGAANTASVAHARTLSCVANASVASSNARSRPSEQREEAAVAEHHSVCVQHQGEISRSCTPPPEDSDVSRQSAMNRSTESAAPWDPAVGSRHSSTVRGGRGENPLLSSLRGKLPTPNRSGIASTSVGTGHSASVNVSSTLDDSRPTARPTVRRSASSTSHLDQDVRNMASSLSGPTASRQHVQQRHSRRHVVMSSRTLDVSRPPHYDGGLVPPHACVPSNSVAVNASAAGEGTGPEAQDYPKHRSSSHDRTRLKDELGESSGSVTGYDSQSDDLGSYESKQYMKMHNIIN</sequence>
<evidence type="ECO:0000313" key="2">
    <source>
        <dbReference type="EMBL" id="CCC93642.1"/>
    </source>
</evidence>
<feature type="compositionally biased region" description="Basic and acidic residues" evidence="1">
    <location>
        <begin position="342"/>
        <end position="360"/>
    </location>
</feature>
<dbReference type="EMBL" id="HE575323">
    <property type="protein sequence ID" value="CCC93642.1"/>
    <property type="molecule type" value="Genomic_DNA"/>
</dbReference>
<name>G0UW76_TRYCI</name>
<feature type="region of interest" description="Disordered" evidence="1">
    <location>
        <begin position="125"/>
        <end position="316"/>
    </location>
</feature>
<feature type="compositionally biased region" description="Polar residues" evidence="1">
    <location>
        <begin position="363"/>
        <end position="376"/>
    </location>
</feature>
<dbReference type="AlphaFoldDB" id="G0UW76"/>
<accession>G0UW76</accession>
<gene>
    <name evidence="2" type="ORF">TCIL3000_10_4050</name>
</gene>
<organism evidence="2">
    <name type="scientific">Trypanosoma congolense (strain IL3000)</name>
    <dbReference type="NCBI Taxonomy" id="1068625"/>
    <lineage>
        <taxon>Eukaryota</taxon>
        <taxon>Discoba</taxon>
        <taxon>Euglenozoa</taxon>
        <taxon>Kinetoplastea</taxon>
        <taxon>Metakinetoplastina</taxon>
        <taxon>Trypanosomatida</taxon>
        <taxon>Trypanosomatidae</taxon>
        <taxon>Trypanosoma</taxon>
        <taxon>Nannomonas</taxon>
    </lineage>
</organism>
<feature type="compositionally biased region" description="Polar residues" evidence="1">
    <location>
        <begin position="219"/>
        <end position="243"/>
    </location>
</feature>